<evidence type="ECO:0000313" key="2">
    <source>
        <dbReference type="EMBL" id="GAB0057907.1"/>
    </source>
</evidence>
<sequence>MMTWNGLDHARQQSAEALFCALSAERHLNSDELEEATPAIGFAELYRLASQPEQPVTPEMALALAGNPRLEADLKRLIHEQSQCHFPLRAAADSGEETSREMHGFKIRLHPSQAEQAQMYVSIRLAEEKREVPTTLFILKPGHPPIKRHLPLPKDGVIQILEDGESDLVHALKDLDSEIFLSTQGVREEVTVKPVRVVIGTTAGPSEVLQLAPESPEVASVVCLDRTSESLPISQEYAGFVRAPSGVIQKLFGHAAFRMDVSQRIEEGKSWQLGALAAHALLHAQSLAGQGEPVRAVVWLSGEVDTTLRLRPVQNMRRKLEKSRDYLLAQLEAGTPVILSMHPTDRKMLDDAWMKANGMEELIPCLHPVTQVQDLINRLDLEPLPEMPKVAAATVTGKLPRDLKRWLGWLLFLVVVGIGVWTQRDTLRGWLEELFRVSGPVVITQNQAVEPVKSAVEAGPKPAVERPATVSTSAASPENPSAEGGSTPRLNPLQVSGLHLTLNAQIPSGWEVCAVQKSSGTPFARQEILLASEGQFPGVRADNRLCGLVYGLFYPGEAVHLAVGVIPTGGGVPTGAVHWSAVADAPLAAGQAVEIALPVKSWQSADRTHLVMALASTEPLGDLLDTLGRAVADQPDLPAMRAEIERQLQTRAATTVWRVVLHELLRVQ</sequence>
<proteinExistence type="predicted"/>
<feature type="compositionally biased region" description="Polar residues" evidence="1">
    <location>
        <begin position="469"/>
        <end position="479"/>
    </location>
</feature>
<organism evidence="2 3">
    <name type="scientific">Candidatus Magnetaquiglobus chichijimensis</name>
    <dbReference type="NCBI Taxonomy" id="3141448"/>
    <lineage>
        <taxon>Bacteria</taxon>
        <taxon>Pseudomonadati</taxon>
        <taxon>Pseudomonadota</taxon>
        <taxon>Magnetococcia</taxon>
        <taxon>Magnetococcales</taxon>
        <taxon>Candidatus Magnetaquicoccaceae</taxon>
        <taxon>Candidatus Magnetaquiglobus</taxon>
    </lineage>
</organism>
<feature type="region of interest" description="Disordered" evidence="1">
    <location>
        <begin position="454"/>
        <end position="490"/>
    </location>
</feature>
<dbReference type="Proteomes" id="UP001628193">
    <property type="component" value="Unassembled WGS sequence"/>
</dbReference>
<gene>
    <name evidence="2" type="ORF">SIID45300_02241</name>
</gene>
<comment type="caution">
    <text evidence="2">The sequence shown here is derived from an EMBL/GenBank/DDBJ whole genome shotgun (WGS) entry which is preliminary data.</text>
</comment>
<dbReference type="RefSeq" id="WP_420905593.1">
    <property type="nucleotide sequence ID" value="NZ_BAAFGK010000004.1"/>
</dbReference>
<dbReference type="EMBL" id="BAAFGK010000004">
    <property type="protein sequence ID" value="GAB0057907.1"/>
    <property type="molecule type" value="Genomic_DNA"/>
</dbReference>
<reference evidence="2 3" key="1">
    <citation type="submission" date="2024-05" db="EMBL/GenBank/DDBJ databases">
        <authorList>
            <consortium name="Candidatus Magnetaquicoccaceae bacterium FCR-1 genome sequencing consortium"/>
            <person name="Shimoshige H."/>
            <person name="Shimamura S."/>
            <person name="Taoka A."/>
            <person name="Kobayashi H."/>
            <person name="Maekawa T."/>
        </authorList>
    </citation>
    <scope>NUCLEOTIDE SEQUENCE [LARGE SCALE GENOMIC DNA]</scope>
    <source>
        <strain evidence="2 3">FCR-1</strain>
    </source>
</reference>
<evidence type="ECO:0000256" key="1">
    <source>
        <dbReference type="SAM" id="MobiDB-lite"/>
    </source>
</evidence>
<accession>A0ABQ0CAJ4</accession>
<evidence type="ECO:0000313" key="3">
    <source>
        <dbReference type="Proteomes" id="UP001628193"/>
    </source>
</evidence>
<reference evidence="2 3" key="2">
    <citation type="submission" date="2024-09" db="EMBL/GenBank/DDBJ databases">
        <title>Draft genome sequence of Candidatus Magnetaquicoccaceae bacterium FCR-1.</title>
        <authorList>
            <person name="Shimoshige H."/>
            <person name="Shimamura S."/>
            <person name="Taoka A."/>
            <person name="Kobayashi H."/>
            <person name="Maekawa T."/>
        </authorList>
    </citation>
    <scope>NUCLEOTIDE SEQUENCE [LARGE SCALE GENOMIC DNA]</scope>
    <source>
        <strain evidence="2 3">FCR-1</strain>
    </source>
</reference>
<protein>
    <submittedName>
        <fullName evidence="2">Uncharacterized protein</fullName>
    </submittedName>
</protein>
<keyword evidence="3" id="KW-1185">Reference proteome</keyword>
<name>A0ABQ0CAJ4_9PROT</name>